<sequence>MSYPVHGHSPEAPFGLAPDGRPYSDKFKVVAGLLQFLLGTFGIGRFYTGHIGMAIAQLLTLGGFGFWALIDAIIFFTSSTLTDKKGHVLRA</sequence>
<dbReference type="EMBL" id="JBBKAJ010000021">
    <property type="protein sequence ID" value="MEJ8632529.1"/>
    <property type="molecule type" value="Genomic_DNA"/>
</dbReference>
<comment type="caution">
    <text evidence="1">The sequence shown here is derived from an EMBL/GenBank/DDBJ whole genome shotgun (WGS) entry which is preliminary data.</text>
</comment>
<protein>
    <submittedName>
        <fullName evidence="1">TM2 domain-containing protein</fullName>
    </submittedName>
</protein>
<dbReference type="Proteomes" id="UP001377168">
    <property type="component" value="Unassembled WGS sequence"/>
</dbReference>
<evidence type="ECO:0000313" key="1">
    <source>
        <dbReference type="EMBL" id="MEJ8632529.1"/>
    </source>
</evidence>
<organism evidence="1 2">
    <name type="scientific">Streptomyces achmelvichensis</name>
    <dbReference type="NCBI Taxonomy" id="3134111"/>
    <lineage>
        <taxon>Bacteria</taxon>
        <taxon>Bacillati</taxon>
        <taxon>Actinomycetota</taxon>
        <taxon>Actinomycetes</taxon>
        <taxon>Kitasatosporales</taxon>
        <taxon>Streptomycetaceae</taxon>
        <taxon>Streptomyces</taxon>
    </lineage>
</organism>
<accession>A0ACC6PMC9</accession>
<evidence type="ECO:0000313" key="2">
    <source>
        <dbReference type="Proteomes" id="UP001377168"/>
    </source>
</evidence>
<reference evidence="1" key="1">
    <citation type="submission" date="2024-03" db="EMBL/GenBank/DDBJ databases">
        <title>Novel Streptomyces species of biotechnological and ecological value are a feature of Machair soil.</title>
        <authorList>
            <person name="Prole J.R."/>
            <person name="Goodfellow M."/>
            <person name="Allenby N."/>
            <person name="Ward A.C."/>
        </authorList>
    </citation>
    <scope>NUCLEOTIDE SEQUENCE</scope>
    <source>
        <strain evidence="1">MS2.AVA.5</strain>
    </source>
</reference>
<gene>
    <name evidence="1" type="ORF">WKI67_03725</name>
</gene>
<proteinExistence type="predicted"/>
<keyword evidence="2" id="KW-1185">Reference proteome</keyword>
<name>A0ACC6PMC9_9ACTN</name>